<gene>
    <name evidence="14" type="ORF">COV74_02460</name>
</gene>
<evidence type="ECO:0000256" key="6">
    <source>
        <dbReference type="ARBA" id="ARBA00022692"/>
    </source>
</evidence>
<evidence type="ECO:0000256" key="11">
    <source>
        <dbReference type="ARBA" id="ARBA00023136"/>
    </source>
</evidence>
<dbReference type="PANTHER" id="PTHR30333">
    <property type="entry name" value="CYTOCHROME C-TYPE PROTEIN"/>
    <property type="match status" value="1"/>
</dbReference>
<name>A0A2H0LRN2_9BACT</name>
<feature type="transmembrane region" description="Helical" evidence="12">
    <location>
        <begin position="18"/>
        <end position="38"/>
    </location>
</feature>
<evidence type="ECO:0000256" key="1">
    <source>
        <dbReference type="ARBA" id="ARBA00004236"/>
    </source>
</evidence>
<dbReference type="EMBL" id="PCVY01000022">
    <property type="protein sequence ID" value="PIQ87027.1"/>
    <property type="molecule type" value="Genomic_DNA"/>
</dbReference>
<dbReference type="InterPro" id="IPR036280">
    <property type="entry name" value="Multihaem_cyt_sf"/>
</dbReference>
<keyword evidence="10" id="KW-0408">Iron</keyword>
<feature type="transmembrane region" description="Helical" evidence="12">
    <location>
        <begin position="50"/>
        <end position="75"/>
    </location>
</feature>
<reference evidence="14 15" key="1">
    <citation type="submission" date="2017-09" db="EMBL/GenBank/DDBJ databases">
        <title>Depth-based differentiation of microbial function through sediment-hosted aquifers and enrichment of novel symbionts in the deep terrestrial subsurface.</title>
        <authorList>
            <person name="Probst A.J."/>
            <person name="Ladd B."/>
            <person name="Jarett J.K."/>
            <person name="Geller-Mcgrath D.E."/>
            <person name="Sieber C.M."/>
            <person name="Emerson J.B."/>
            <person name="Anantharaman K."/>
            <person name="Thomas B.C."/>
            <person name="Malmstrom R."/>
            <person name="Stieglmeier M."/>
            <person name="Klingl A."/>
            <person name="Woyke T."/>
            <person name="Ryan C.M."/>
            <person name="Banfield J.F."/>
        </authorList>
    </citation>
    <scope>NUCLEOTIDE SEQUENCE [LARGE SCALE GENOMIC DNA]</scope>
    <source>
        <strain evidence="14">CG11_big_fil_rev_8_21_14_0_20_45_26</strain>
    </source>
</reference>
<dbReference type="GO" id="GO:0046872">
    <property type="term" value="F:metal ion binding"/>
    <property type="evidence" value="ECO:0007669"/>
    <property type="project" value="UniProtKB-KW"/>
</dbReference>
<keyword evidence="7" id="KW-0479">Metal-binding</keyword>
<dbReference type="GO" id="GO:0009055">
    <property type="term" value="F:electron transfer activity"/>
    <property type="evidence" value="ECO:0007669"/>
    <property type="project" value="TreeGrafter"/>
</dbReference>
<evidence type="ECO:0000256" key="4">
    <source>
        <dbReference type="ARBA" id="ARBA00022475"/>
    </source>
</evidence>
<dbReference type="Gene3D" id="1.10.3820.10">
    <property type="entry name" value="Di-heme elbow motif domain"/>
    <property type="match status" value="1"/>
</dbReference>
<evidence type="ECO:0000256" key="9">
    <source>
        <dbReference type="ARBA" id="ARBA00022989"/>
    </source>
</evidence>
<keyword evidence="9 12" id="KW-1133">Transmembrane helix</keyword>
<comment type="similarity">
    <text evidence="2">Belongs to the NapC/NirT/NrfH family.</text>
</comment>
<dbReference type="SUPFAM" id="SSF48695">
    <property type="entry name" value="Multiheme cytochromes"/>
    <property type="match status" value="1"/>
</dbReference>
<dbReference type="GO" id="GO:0009061">
    <property type="term" value="P:anaerobic respiration"/>
    <property type="evidence" value="ECO:0007669"/>
    <property type="project" value="TreeGrafter"/>
</dbReference>
<accession>A0A2H0LRN2</accession>
<evidence type="ECO:0000256" key="10">
    <source>
        <dbReference type="ARBA" id="ARBA00023004"/>
    </source>
</evidence>
<evidence type="ECO:0000313" key="14">
    <source>
        <dbReference type="EMBL" id="PIQ87027.1"/>
    </source>
</evidence>
<organism evidence="14 15">
    <name type="scientific">Candidatus Abzuiibacterium crystallinum</name>
    <dbReference type="NCBI Taxonomy" id="1974748"/>
    <lineage>
        <taxon>Bacteria</taxon>
        <taxon>Pseudomonadati</taxon>
        <taxon>Candidatus Omnitrophota</taxon>
        <taxon>Candidatus Abzuiibacterium</taxon>
    </lineage>
</organism>
<dbReference type="AlphaFoldDB" id="A0A2H0LRN2"/>
<evidence type="ECO:0000256" key="3">
    <source>
        <dbReference type="ARBA" id="ARBA00022448"/>
    </source>
</evidence>
<feature type="domain" description="NapC/NirT cytochrome c N-terminal" evidence="13">
    <location>
        <begin position="106"/>
        <end position="193"/>
    </location>
</feature>
<comment type="caution">
    <text evidence="14">The sequence shown here is derived from an EMBL/GenBank/DDBJ whole genome shotgun (WGS) entry which is preliminary data.</text>
</comment>
<evidence type="ECO:0000256" key="8">
    <source>
        <dbReference type="ARBA" id="ARBA00022982"/>
    </source>
</evidence>
<dbReference type="InterPro" id="IPR051174">
    <property type="entry name" value="Cytochrome_c-type_ET"/>
</dbReference>
<keyword evidence="4" id="KW-1003">Cell membrane</keyword>
<evidence type="ECO:0000256" key="2">
    <source>
        <dbReference type="ARBA" id="ARBA00007395"/>
    </source>
</evidence>
<comment type="subcellular location">
    <subcellularLocation>
        <location evidence="1">Cell membrane</location>
    </subcellularLocation>
</comment>
<sequence>MNNQPEPKNQPRSLFQNWLSVIGAILSSVFFAVILVFVTLDFLGKEHNPYLGAVTYLILPIFLTIGLLLIPIGAFRERSKRQKRGYVRRFPHIDFNNPLHQKWAYTSIAIVTAFLIFSMFGAFRAYEFTESVTFCGKMCHVVMEPEYVAYHHSPHARVTCAECHIGPGADWFIKSKLSGSYQIYSVIANKFSRPIETPVKNLRPAQETCEQCHWPQKFFGAIEQDYEYFLPDENNTPWQTRMLMFVGGGAPQFGKRGGIHWHMNINNKMYYIAADEKREKIPWIKMIGPDGTEQVFVDEESEYSSENPPKGELRRMDCMDCHNRPSHNYKSPSVAVNEAMAFEAIDRSLPYIKREAVKALTGEYETKEEAVTKIRSKLMEFYQKEYPEVWTGKQVSLKSSIDEVARIYEHNFFPEMNVSWKEYPNHIGHMIFPGCFRCHDGKHKTETGNAISHDCKSCHSIIAQGPPDMPETSVDGLEFKHPEDIEEMWKEMACYDCHTGGAD</sequence>
<dbReference type="InterPro" id="IPR038266">
    <property type="entry name" value="NapC/NirT_cytc_sf"/>
</dbReference>
<evidence type="ECO:0000259" key="13">
    <source>
        <dbReference type="Pfam" id="PF03264"/>
    </source>
</evidence>
<evidence type="ECO:0000256" key="5">
    <source>
        <dbReference type="ARBA" id="ARBA00022617"/>
    </source>
</evidence>
<protein>
    <submittedName>
        <fullName evidence="14">Cytochrome C</fullName>
    </submittedName>
</protein>
<dbReference type="GO" id="GO:0005886">
    <property type="term" value="C:plasma membrane"/>
    <property type="evidence" value="ECO:0007669"/>
    <property type="project" value="UniProtKB-SubCell"/>
</dbReference>
<keyword evidence="11 12" id="KW-0472">Membrane</keyword>
<evidence type="ECO:0000256" key="12">
    <source>
        <dbReference type="SAM" id="Phobius"/>
    </source>
</evidence>
<dbReference type="Proteomes" id="UP000230859">
    <property type="component" value="Unassembled WGS sequence"/>
</dbReference>
<keyword evidence="5" id="KW-0349">Heme</keyword>
<proteinExistence type="inferred from homology"/>
<keyword evidence="6 12" id="KW-0812">Transmembrane</keyword>
<feature type="transmembrane region" description="Helical" evidence="12">
    <location>
        <begin position="103"/>
        <end position="123"/>
    </location>
</feature>
<dbReference type="PANTHER" id="PTHR30333:SF1">
    <property type="entry name" value="CYTOCHROME C-TYPE PROTEIN NAPC"/>
    <property type="match status" value="1"/>
</dbReference>
<dbReference type="Pfam" id="PF03264">
    <property type="entry name" value="Cytochrom_NNT"/>
    <property type="match status" value="1"/>
</dbReference>
<keyword evidence="8" id="KW-0249">Electron transport</keyword>
<evidence type="ECO:0000313" key="15">
    <source>
        <dbReference type="Proteomes" id="UP000230859"/>
    </source>
</evidence>
<evidence type="ECO:0000256" key="7">
    <source>
        <dbReference type="ARBA" id="ARBA00022723"/>
    </source>
</evidence>
<keyword evidence="3" id="KW-0813">Transport</keyword>
<dbReference type="InterPro" id="IPR005126">
    <property type="entry name" value="NapC/NirT_cyt_c_N"/>
</dbReference>